<feature type="compositionally biased region" description="Basic and acidic residues" evidence="1">
    <location>
        <begin position="36"/>
        <end position="54"/>
    </location>
</feature>
<feature type="compositionally biased region" description="Polar residues" evidence="1">
    <location>
        <begin position="56"/>
        <end position="66"/>
    </location>
</feature>
<evidence type="ECO:0000313" key="3">
    <source>
        <dbReference type="Proteomes" id="UP001446871"/>
    </source>
</evidence>
<gene>
    <name evidence="2" type="ORF">PG996_012311</name>
</gene>
<evidence type="ECO:0000256" key="1">
    <source>
        <dbReference type="SAM" id="MobiDB-lite"/>
    </source>
</evidence>
<name>A0ABR1U279_9PEZI</name>
<dbReference type="Proteomes" id="UP001446871">
    <property type="component" value="Unassembled WGS sequence"/>
</dbReference>
<protein>
    <submittedName>
        <fullName evidence="2">Uncharacterized protein</fullName>
    </submittedName>
</protein>
<keyword evidence="3" id="KW-1185">Reference proteome</keyword>
<reference evidence="2 3" key="1">
    <citation type="submission" date="2023-01" db="EMBL/GenBank/DDBJ databases">
        <title>Analysis of 21 Apiospora genomes using comparative genomics revels a genus with tremendous synthesis potential of carbohydrate active enzymes and secondary metabolites.</title>
        <authorList>
            <person name="Sorensen T."/>
        </authorList>
    </citation>
    <scope>NUCLEOTIDE SEQUENCE [LARGE SCALE GENOMIC DNA]</scope>
    <source>
        <strain evidence="2 3">CBS 83171</strain>
    </source>
</reference>
<sequence length="66" mass="7313">MAGLRFIAPTAMVLPAHTGHSVSDPSLPPCFKQRKAHGETRRKVPYADREDRIRSATRNGSTARIK</sequence>
<feature type="region of interest" description="Disordered" evidence="1">
    <location>
        <begin position="16"/>
        <end position="66"/>
    </location>
</feature>
<comment type="caution">
    <text evidence="2">The sequence shown here is derived from an EMBL/GenBank/DDBJ whole genome shotgun (WGS) entry which is preliminary data.</text>
</comment>
<accession>A0ABR1U279</accession>
<dbReference type="EMBL" id="JAQQWM010000008">
    <property type="protein sequence ID" value="KAK8053010.1"/>
    <property type="molecule type" value="Genomic_DNA"/>
</dbReference>
<evidence type="ECO:0000313" key="2">
    <source>
        <dbReference type="EMBL" id="KAK8053010.1"/>
    </source>
</evidence>
<organism evidence="2 3">
    <name type="scientific">Apiospora saccharicola</name>
    <dbReference type="NCBI Taxonomy" id="335842"/>
    <lineage>
        <taxon>Eukaryota</taxon>
        <taxon>Fungi</taxon>
        <taxon>Dikarya</taxon>
        <taxon>Ascomycota</taxon>
        <taxon>Pezizomycotina</taxon>
        <taxon>Sordariomycetes</taxon>
        <taxon>Xylariomycetidae</taxon>
        <taxon>Amphisphaeriales</taxon>
        <taxon>Apiosporaceae</taxon>
        <taxon>Apiospora</taxon>
    </lineage>
</organism>
<proteinExistence type="predicted"/>